<comment type="function">
    <text evidence="1">May be involved in transcriptional regulation.</text>
</comment>
<dbReference type="SMART" id="SM00355">
    <property type="entry name" value="ZnF_C2H2"/>
    <property type="match status" value="7"/>
</dbReference>
<dbReference type="PANTHER" id="PTHR23226">
    <property type="entry name" value="ZINC FINGER AND SCAN DOMAIN-CONTAINING"/>
    <property type="match status" value="1"/>
</dbReference>
<gene>
    <name evidence="20" type="ORF">QTO34_013695</name>
</gene>
<dbReference type="GO" id="GO:0000981">
    <property type="term" value="F:DNA-binding transcription factor activity, RNA polymerase II-specific"/>
    <property type="evidence" value="ECO:0007669"/>
    <property type="project" value="TreeGrafter"/>
</dbReference>
<keyword evidence="11" id="KW-0238">DNA-binding</keyword>
<dbReference type="FunFam" id="3.30.160.60:FF:000200">
    <property type="entry name" value="zinc finger protein 510 isoform X2"/>
    <property type="match status" value="1"/>
</dbReference>
<feature type="domain" description="C2H2-type" evidence="18">
    <location>
        <begin position="385"/>
        <end position="412"/>
    </location>
</feature>
<feature type="domain" description="C2H2-type" evidence="18">
    <location>
        <begin position="524"/>
        <end position="551"/>
    </location>
</feature>
<keyword evidence="10" id="KW-0805">Transcription regulation</keyword>
<comment type="caution">
    <text evidence="20">The sequence shown here is derived from an EMBL/GenBank/DDBJ whole genome shotgun (WGS) entry which is preliminary data.</text>
</comment>
<dbReference type="Pfam" id="PF00096">
    <property type="entry name" value="zf-C2H2"/>
    <property type="match status" value="6"/>
</dbReference>
<evidence type="ECO:0000256" key="15">
    <source>
        <dbReference type="PROSITE-ProRule" id="PRU00042"/>
    </source>
</evidence>
<evidence type="ECO:0000256" key="11">
    <source>
        <dbReference type="ARBA" id="ARBA00023125"/>
    </source>
</evidence>
<keyword evidence="13 16" id="KW-0539">Nucleus</keyword>
<feature type="domain" description="C2H2-type" evidence="18">
    <location>
        <begin position="468"/>
        <end position="495"/>
    </location>
</feature>
<dbReference type="GO" id="GO:0000978">
    <property type="term" value="F:RNA polymerase II cis-regulatory region sequence-specific DNA binding"/>
    <property type="evidence" value="ECO:0007669"/>
    <property type="project" value="TreeGrafter"/>
</dbReference>
<dbReference type="EMBL" id="JAULJE010000003">
    <property type="protein sequence ID" value="KAK1344991.1"/>
    <property type="molecule type" value="Genomic_DNA"/>
</dbReference>
<keyword evidence="5" id="KW-0479">Metal-binding</keyword>
<dbReference type="PROSITE" id="PS00028">
    <property type="entry name" value="ZINC_FINGER_C2H2_1"/>
    <property type="match status" value="6"/>
</dbReference>
<evidence type="ECO:0000256" key="7">
    <source>
        <dbReference type="ARBA" id="ARBA00022771"/>
    </source>
</evidence>
<keyword evidence="4" id="KW-1017">Isopeptide bond</keyword>
<name>A0AA40I9A6_CNENI</name>
<feature type="domain" description="SCAN box" evidence="19">
    <location>
        <begin position="63"/>
        <end position="145"/>
    </location>
</feature>
<dbReference type="FunFam" id="3.30.160.60:FF:002343">
    <property type="entry name" value="Zinc finger protein 33A"/>
    <property type="match status" value="2"/>
</dbReference>
<comment type="similarity">
    <text evidence="3">Belongs to the krueppel C2H2-type zinc-finger protein family.</text>
</comment>
<dbReference type="InterPro" id="IPR003309">
    <property type="entry name" value="SCAN_dom"/>
</dbReference>
<accession>A0AA40I9A6</accession>
<dbReference type="InterPro" id="IPR013087">
    <property type="entry name" value="Znf_C2H2_type"/>
</dbReference>
<dbReference type="Gene3D" id="1.10.4020.10">
    <property type="entry name" value="DNA breaking-rejoining enzymes"/>
    <property type="match status" value="1"/>
</dbReference>
<keyword evidence="21" id="KW-1185">Reference proteome</keyword>
<feature type="domain" description="C2H2-type" evidence="18">
    <location>
        <begin position="413"/>
        <end position="440"/>
    </location>
</feature>
<evidence type="ECO:0000256" key="2">
    <source>
        <dbReference type="ARBA" id="ARBA00004123"/>
    </source>
</evidence>
<keyword evidence="7 15" id="KW-0863">Zinc-finger</keyword>
<dbReference type="InterPro" id="IPR038269">
    <property type="entry name" value="SCAN_sf"/>
</dbReference>
<dbReference type="InterPro" id="IPR036236">
    <property type="entry name" value="Znf_C2H2_sf"/>
</dbReference>
<comment type="subcellular location">
    <subcellularLocation>
        <location evidence="2 16">Nucleus</location>
    </subcellularLocation>
</comment>
<evidence type="ECO:0000256" key="1">
    <source>
        <dbReference type="ARBA" id="ARBA00003767"/>
    </source>
</evidence>
<dbReference type="SMART" id="SM00431">
    <property type="entry name" value="SCAN"/>
    <property type="match status" value="1"/>
</dbReference>
<dbReference type="Gene3D" id="3.30.160.60">
    <property type="entry name" value="Classic Zinc Finger"/>
    <property type="match status" value="7"/>
</dbReference>
<dbReference type="PANTHER" id="PTHR23226:SF416">
    <property type="entry name" value="FI01424P"/>
    <property type="match status" value="1"/>
</dbReference>
<evidence type="ECO:0000256" key="14">
    <source>
        <dbReference type="ARBA" id="ARBA00068039"/>
    </source>
</evidence>
<dbReference type="PROSITE" id="PS50157">
    <property type="entry name" value="ZINC_FINGER_C2H2_2"/>
    <property type="match status" value="7"/>
</dbReference>
<dbReference type="FunFam" id="1.10.4020.10:FF:000001">
    <property type="entry name" value="zinc finger protein 263 isoform X1"/>
    <property type="match status" value="1"/>
</dbReference>
<evidence type="ECO:0000256" key="3">
    <source>
        <dbReference type="ARBA" id="ARBA00006991"/>
    </source>
</evidence>
<evidence type="ECO:0000259" key="19">
    <source>
        <dbReference type="PROSITE" id="PS50804"/>
    </source>
</evidence>
<dbReference type="GO" id="GO:0005634">
    <property type="term" value="C:nucleus"/>
    <property type="evidence" value="ECO:0007669"/>
    <property type="project" value="UniProtKB-SubCell"/>
</dbReference>
<keyword evidence="12" id="KW-0804">Transcription</keyword>
<dbReference type="FunFam" id="3.30.160.60:FF:001234">
    <property type="entry name" value="Zinc finger protein 394"/>
    <property type="match status" value="1"/>
</dbReference>
<keyword evidence="8" id="KW-0862">Zinc</keyword>
<dbReference type="GO" id="GO:0008270">
    <property type="term" value="F:zinc ion binding"/>
    <property type="evidence" value="ECO:0007669"/>
    <property type="project" value="UniProtKB-KW"/>
</dbReference>
<evidence type="ECO:0000313" key="20">
    <source>
        <dbReference type="EMBL" id="KAK1344991.1"/>
    </source>
</evidence>
<evidence type="ECO:0000256" key="13">
    <source>
        <dbReference type="ARBA" id="ARBA00023242"/>
    </source>
</evidence>
<dbReference type="Proteomes" id="UP001177744">
    <property type="component" value="Unassembled WGS sequence"/>
</dbReference>
<evidence type="ECO:0000256" key="9">
    <source>
        <dbReference type="ARBA" id="ARBA00022843"/>
    </source>
</evidence>
<dbReference type="PROSITE" id="PS50804">
    <property type="entry name" value="SCAN_BOX"/>
    <property type="match status" value="1"/>
</dbReference>
<organism evidence="20 21">
    <name type="scientific">Cnephaeus nilssonii</name>
    <name type="common">Northern bat</name>
    <name type="synonym">Eptesicus nilssonii</name>
    <dbReference type="NCBI Taxonomy" id="3371016"/>
    <lineage>
        <taxon>Eukaryota</taxon>
        <taxon>Metazoa</taxon>
        <taxon>Chordata</taxon>
        <taxon>Craniata</taxon>
        <taxon>Vertebrata</taxon>
        <taxon>Euteleostomi</taxon>
        <taxon>Mammalia</taxon>
        <taxon>Eutheria</taxon>
        <taxon>Laurasiatheria</taxon>
        <taxon>Chiroptera</taxon>
        <taxon>Yangochiroptera</taxon>
        <taxon>Vespertilionidae</taxon>
        <taxon>Cnephaeus</taxon>
    </lineage>
</organism>
<keyword evidence="9" id="KW-0832">Ubl conjugation</keyword>
<feature type="domain" description="C2H2-type" evidence="18">
    <location>
        <begin position="441"/>
        <end position="467"/>
    </location>
</feature>
<dbReference type="SUPFAM" id="SSF57667">
    <property type="entry name" value="beta-beta-alpha zinc fingers"/>
    <property type="match status" value="4"/>
</dbReference>
<dbReference type="AlphaFoldDB" id="A0AA40I9A6"/>
<dbReference type="SUPFAM" id="SSF47353">
    <property type="entry name" value="Retrovirus capsid dimerization domain-like"/>
    <property type="match status" value="1"/>
</dbReference>
<dbReference type="FunFam" id="3.30.160.60:FF:000250">
    <property type="entry name" value="zinc finger protein 197 isoform X1"/>
    <property type="match status" value="1"/>
</dbReference>
<sequence length="553" mass="62569">MSSGLTASEGRDAEVGAWMVAAGPRVAAPPLRDGLLIVKVEEDSPGVRESDPPGDCLDPETCRQYFRRFRYQEVAGPEEALNRLRELCRRWLRPEVHSKEQILELLVLEQFLATLPPELQDRVRRHDPASGDQAAAVVRALQRRLGGPSLPGLVKVKGCTCNLGGVGASGPSSEGLLQGGHAEGLWEHSPTNYQGLETRTENKELIPKQEILEVEPQMQLQERSQGNAPLLSKCGETHEEMVEKHSRNPLFLKLENSPEEQRLTSTSDLKNVPTEEGDSKNNEIGNSARSSNLVLCRHGLTAERSVNGAERGNKCKQSLDIVKLQVVKPHKSIDNVENFHTSGLFQAQRQLREERPYKCDNCGKGFKQRSDLLKHQRIHTGEKPYECKECGKSFSQSAALIKHQRTHTGEKPYTCPKCGDSFRQSSHLNRHQRIHIGEKHYKCTECGETCRISNRFRHQRIHKGERPYTCEECEKSFKRCSDLSKHQRTHTGEKPYECSVCGKRFSQSATLIIHQRTHTGERPYKCLECGESFRQSPHLIRHQRIHRNKAPSF</sequence>
<evidence type="ECO:0000256" key="16">
    <source>
        <dbReference type="PROSITE-ProRule" id="PRU00187"/>
    </source>
</evidence>
<feature type="domain" description="C2H2-type" evidence="18">
    <location>
        <begin position="357"/>
        <end position="384"/>
    </location>
</feature>
<feature type="domain" description="C2H2-type" evidence="18">
    <location>
        <begin position="496"/>
        <end position="523"/>
    </location>
</feature>
<dbReference type="CDD" id="cd07936">
    <property type="entry name" value="SCAN"/>
    <property type="match status" value="1"/>
</dbReference>
<evidence type="ECO:0000256" key="4">
    <source>
        <dbReference type="ARBA" id="ARBA00022499"/>
    </source>
</evidence>
<protein>
    <recommendedName>
        <fullName evidence="14">Zinc finger protein 394</fullName>
    </recommendedName>
</protein>
<evidence type="ECO:0000256" key="6">
    <source>
        <dbReference type="ARBA" id="ARBA00022737"/>
    </source>
</evidence>
<dbReference type="FunFam" id="3.30.160.60:FF:000953">
    <property type="entry name" value="Zinc finger protein 691"/>
    <property type="match status" value="1"/>
</dbReference>
<keyword evidence="6" id="KW-0677">Repeat</keyword>
<dbReference type="Pfam" id="PF02023">
    <property type="entry name" value="SCAN"/>
    <property type="match status" value="1"/>
</dbReference>
<evidence type="ECO:0000256" key="17">
    <source>
        <dbReference type="SAM" id="MobiDB-lite"/>
    </source>
</evidence>
<evidence type="ECO:0000313" key="21">
    <source>
        <dbReference type="Proteomes" id="UP001177744"/>
    </source>
</evidence>
<reference evidence="20" key="1">
    <citation type="submission" date="2023-06" db="EMBL/GenBank/DDBJ databases">
        <title>Reference genome for the Northern bat (Eptesicus nilssonii), a most northern bat species.</title>
        <authorList>
            <person name="Laine V.N."/>
            <person name="Pulliainen A.T."/>
            <person name="Lilley T.M."/>
        </authorList>
    </citation>
    <scope>NUCLEOTIDE SEQUENCE</scope>
    <source>
        <strain evidence="20">BLF_Eptnil</strain>
        <tissue evidence="20">Kidney</tissue>
    </source>
</reference>
<evidence type="ECO:0000256" key="8">
    <source>
        <dbReference type="ARBA" id="ARBA00022833"/>
    </source>
</evidence>
<evidence type="ECO:0000256" key="12">
    <source>
        <dbReference type="ARBA" id="ARBA00023163"/>
    </source>
</evidence>
<evidence type="ECO:0000256" key="5">
    <source>
        <dbReference type="ARBA" id="ARBA00022723"/>
    </source>
</evidence>
<evidence type="ECO:0000256" key="10">
    <source>
        <dbReference type="ARBA" id="ARBA00023015"/>
    </source>
</evidence>
<feature type="region of interest" description="Disordered" evidence="17">
    <location>
        <begin position="254"/>
        <end position="286"/>
    </location>
</feature>
<evidence type="ECO:0000259" key="18">
    <source>
        <dbReference type="PROSITE" id="PS50157"/>
    </source>
</evidence>
<proteinExistence type="inferred from homology"/>